<feature type="signal peptide" evidence="1">
    <location>
        <begin position="1"/>
        <end position="23"/>
    </location>
</feature>
<proteinExistence type="predicted"/>
<reference evidence="2 3" key="1">
    <citation type="submission" date="2018-05" db="EMBL/GenBank/DDBJ databases">
        <authorList>
            <consortium name="IHU Genomes"/>
        </authorList>
    </citation>
    <scope>NUCLEOTIDE SEQUENCE [LARGE SCALE GENOMIC DNA]</scope>
    <source>
        <strain evidence="2 3">P7335</strain>
    </source>
</reference>
<dbReference type="EMBL" id="UEGS01000001">
    <property type="protein sequence ID" value="SRX83361.1"/>
    <property type="molecule type" value="Genomic_DNA"/>
</dbReference>
<feature type="chain" id="PRO_5039495214" evidence="1">
    <location>
        <begin position="24"/>
        <end position="75"/>
    </location>
</feature>
<protein>
    <submittedName>
        <fullName evidence="2">Uncharacterized protein</fullName>
    </submittedName>
</protein>
<sequence length="75" mass="7899">MQVKKLFAAAAIAAGLGAGLSFGAGTAAADPHWWHPGPLPPPGHIGHVVHVPPGHLGQWVGVPPGHWDKPWKWLR</sequence>
<organism evidence="2 3">
    <name type="scientific">Mycolicibacterium parafortuitum</name>
    <name type="common">Mycobacterium parafortuitum</name>
    <dbReference type="NCBI Taxonomy" id="39692"/>
    <lineage>
        <taxon>Bacteria</taxon>
        <taxon>Bacillati</taxon>
        <taxon>Actinomycetota</taxon>
        <taxon>Actinomycetes</taxon>
        <taxon>Mycobacteriales</taxon>
        <taxon>Mycobacteriaceae</taxon>
        <taxon>Mycolicibacterium</taxon>
    </lineage>
</organism>
<accession>A0A375YQJ5</accession>
<keyword evidence="1" id="KW-0732">Signal</keyword>
<dbReference type="Proteomes" id="UP000252008">
    <property type="component" value="Unassembled WGS sequence"/>
</dbReference>
<dbReference type="RefSeq" id="WP_083144255.1">
    <property type="nucleotide sequence ID" value="NZ_MVID01000013.1"/>
</dbReference>
<name>A0A375YQJ5_MYCPF</name>
<gene>
    <name evidence="2" type="ORF">MPP7335_05140</name>
</gene>
<dbReference type="AlphaFoldDB" id="A0A375YQJ5"/>
<keyword evidence="3" id="KW-1185">Reference proteome</keyword>
<evidence type="ECO:0000313" key="2">
    <source>
        <dbReference type="EMBL" id="SRX83361.1"/>
    </source>
</evidence>
<evidence type="ECO:0000313" key="3">
    <source>
        <dbReference type="Proteomes" id="UP000252008"/>
    </source>
</evidence>
<evidence type="ECO:0000256" key="1">
    <source>
        <dbReference type="SAM" id="SignalP"/>
    </source>
</evidence>